<sequence>MRRWPMRHRAAAWGWCSSRRWWSGTAVASRCGACLGTGRPSRCGCRAHRVPGRSDRNAHLARTGWTQTIFNHLHSPYVVRLHLHGRPAQRIGAIRPAQGRRHLGGIRSHRQMDRSTTDRPPRTPPMVSKTATDVLSEGEYDSMRMRLHHALRGDGNPPGDAWVLRAGWCLLASCDAGSPACMAACPDAQRNPQQ</sequence>
<reference evidence="2" key="1">
    <citation type="submission" date="2015-10" db="EMBL/GenBank/DDBJ databases">
        <authorList>
            <person name="Gilbert D.G."/>
        </authorList>
    </citation>
    <scope>NUCLEOTIDE SEQUENCE</scope>
    <source>
        <strain evidence="2">Phyl III-seqv23</strain>
    </source>
</reference>
<feature type="region of interest" description="Disordered" evidence="1">
    <location>
        <begin position="107"/>
        <end position="129"/>
    </location>
</feature>
<accession>A0A0S4VBE2</accession>
<proteinExistence type="predicted"/>
<feature type="compositionally biased region" description="Basic and acidic residues" evidence="1">
    <location>
        <begin position="110"/>
        <end position="121"/>
    </location>
</feature>
<name>A0A0S4VBE2_RALSL</name>
<dbReference type="EMBL" id="LN899824">
    <property type="protein sequence ID" value="CUV31864.1"/>
    <property type="molecule type" value="Genomic_DNA"/>
</dbReference>
<protein>
    <submittedName>
        <fullName evidence="2">Uncharacterized protein</fullName>
    </submittedName>
</protein>
<evidence type="ECO:0000256" key="1">
    <source>
        <dbReference type="SAM" id="MobiDB-lite"/>
    </source>
</evidence>
<organism evidence="2">
    <name type="scientific">Ralstonia solanacearum</name>
    <name type="common">Pseudomonas solanacearum</name>
    <dbReference type="NCBI Taxonomy" id="305"/>
    <lineage>
        <taxon>Bacteria</taxon>
        <taxon>Pseudomonadati</taxon>
        <taxon>Pseudomonadota</taxon>
        <taxon>Betaproteobacteria</taxon>
        <taxon>Burkholderiales</taxon>
        <taxon>Burkholderiaceae</taxon>
        <taxon>Ralstonia</taxon>
        <taxon>Ralstonia solanacearum species complex</taxon>
    </lineage>
</organism>
<gene>
    <name evidence="2" type="ORF">RUN1985_v1_1230003</name>
</gene>
<dbReference type="AlphaFoldDB" id="A0A0S4VBE2"/>
<evidence type="ECO:0000313" key="2">
    <source>
        <dbReference type="EMBL" id="CUV31864.1"/>
    </source>
</evidence>